<evidence type="ECO:0000313" key="2">
    <source>
        <dbReference type="Proteomes" id="UP000469670"/>
    </source>
</evidence>
<sequence>MADRHPSSRSYLVGALLARTGDEVAGPALLLAAFTLTGSATGASSLLAAVTVSAAIGGPALGAL</sequence>
<organism evidence="1 2">
    <name type="scientific">Streptomyces parvus</name>
    <dbReference type="NCBI Taxonomy" id="66428"/>
    <lineage>
        <taxon>Bacteria</taxon>
        <taxon>Bacillati</taxon>
        <taxon>Actinomycetota</taxon>
        <taxon>Actinomycetes</taxon>
        <taxon>Kitasatosporales</taxon>
        <taxon>Streptomycetaceae</taxon>
        <taxon>Streptomyces</taxon>
    </lineage>
</organism>
<comment type="caution">
    <text evidence="1">The sequence shown here is derived from an EMBL/GenBank/DDBJ whole genome shotgun (WGS) entry which is preliminary data.</text>
</comment>
<proteinExistence type="predicted"/>
<dbReference type="AlphaFoldDB" id="A0A7K3S682"/>
<name>A0A7K3S682_9ACTN</name>
<feature type="non-terminal residue" evidence="1">
    <location>
        <position position="64"/>
    </location>
</feature>
<accession>A0A7K3S682</accession>
<protein>
    <submittedName>
        <fullName evidence="1">MFS transporter</fullName>
    </submittedName>
</protein>
<gene>
    <name evidence="1" type="ORF">G3I50_32135</name>
</gene>
<dbReference type="EMBL" id="JAAGMP010001413">
    <property type="protein sequence ID" value="NEC22859.1"/>
    <property type="molecule type" value="Genomic_DNA"/>
</dbReference>
<dbReference type="Proteomes" id="UP000469670">
    <property type="component" value="Unassembled WGS sequence"/>
</dbReference>
<reference evidence="1 2" key="1">
    <citation type="submission" date="2020-01" db="EMBL/GenBank/DDBJ databases">
        <title>Insect and environment-associated Actinomycetes.</title>
        <authorList>
            <person name="Currrie C."/>
            <person name="Chevrette M."/>
            <person name="Carlson C."/>
            <person name="Stubbendieck R."/>
            <person name="Wendt-Pienkowski E."/>
        </authorList>
    </citation>
    <scope>NUCLEOTIDE SEQUENCE [LARGE SCALE GENOMIC DNA]</scope>
    <source>
        <strain evidence="1 2">SID7590</strain>
    </source>
</reference>
<evidence type="ECO:0000313" key="1">
    <source>
        <dbReference type="EMBL" id="NEC22859.1"/>
    </source>
</evidence>